<keyword evidence="3" id="KW-1185">Reference proteome</keyword>
<dbReference type="PANTHER" id="PTHR43245">
    <property type="entry name" value="BIFUNCTIONAL POLYMYXIN RESISTANCE PROTEIN ARNA"/>
    <property type="match status" value="1"/>
</dbReference>
<evidence type="ECO:0000313" key="3">
    <source>
        <dbReference type="Proteomes" id="UP000558997"/>
    </source>
</evidence>
<dbReference type="AlphaFoldDB" id="A0A841DVM7"/>
<reference evidence="2 3" key="1">
    <citation type="submission" date="2020-08" db="EMBL/GenBank/DDBJ databases">
        <title>Sequencing the genomes of 1000 actinobacteria strains.</title>
        <authorList>
            <person name="Klenk H.-P."/>
        </authorList>
    </citation>
    <scope>NUCLEOTIDE SEQUENCE [LARGE SCALE GENOMIC DNA]</scope>
    <source>
        <strain evidence="2 3">DSM 17294</strain>
    </source>
</reference>
<sequence length="341" mass="36251">MARVVMVTGVSRDAGARCARALAADPSIGTVLGVDVVPPRAELGKVRFVRADIRNPVIAKVIAAEDVDTVVHTGVVATPGSAGGRSSMKEINVIGTMQLLAACQKAPGVAKLVVKSSTTVYGAGPRDPAMFTEEMAPRANHQHGLSKDAVEVEGYVRGFARRRPDVCVSTLRMANWIGPKTDSPMTRYFGLPVVPTVIGYDARLQFLHEDDGVEAIRHATVNDLPGTFNLAGDGMLMLSQAIRRLGRPTLRVPSFTASSTAAVVRRARLADFSPDQITFLTYGRGVDTTRMRTEFGFEPAYTTASAFDDFRASLGTGAMTRATTLLTAGLHGAGLHGARRG</sequence>
<proteinExistence type="predicted"/>
<dbReference type="InterPro" id="IPR036291">
    <property type="entry name" value="NAD(P)-bd_dom_sf"/>
</dbReference>
<dbReference type="EMBL" id="JACHNF010000001">
    <property type="protein sequence ID" value="MBB5982653.1"/>
    <property type="molecule type" value="Genomic_DNA"/>
</dbReference>
<dbReference type="SUPFAM" id="SSF51735">
    <property type="entry name" value="NAD(P)-binding Rossmann-fold domains"/>
    <property type="match status" value="1"/>
</dbReference>
<protein>
    <submittedName>
        <fullName evidence="2">UDP-glucose 4-epimerase</fullName>
        <ecNumber evidence="2">5.1.3.2</ecNumber>
    </submittedName>
</protein>
<accession>A0A841DVM7</accession>
<comment type="caution">
    <text evidence="2">The sequence shown here is derived from an EMBL/GenBank/DDBJ whole genome shotgun (WGS) entry which is preliminary data.</text>
</comment>
<evidence type="ECO:0000313" key="2">
    <source>
        <dbReference type="EMBL" id="MBB5982653.1"/>
    </source>
</evidence>
<feature type="domain" description="NAD-dependent epimerase/dehydratase" evidence="1">
    <location>
        <begin position="5"/>
        <end position="230"/>
    </location>
</feature>
<dbReference type="PANTHER" id="PTHR43245:SF52">
    <property type="entry name" value="NAD-DEPENDENT EPIMERASE_DEHYDRATASE"/>
    <property type="match status" value="1"/>
</dbReference>
<gene>
    <name evidence="2" type="ORF">HDA44_005994</name>
</gene>
<dbReference type="Pfam" id="PF01370">
    <property type="entry name" value="Epimerase"/>
    <property type="match status" value="1"/>
</dbReference>
<evidence type="ECO:0000259" key="1">
    <source>
        <dbReference type="Pfam" id="PF01370"/>
    </source>
</evidence>
<dbReference type="Gene3D" id="3.40.50.720">
    <property type="entry name" value="NAD(P)-binding Rossmann-like Domain"/>
    <property type="match status" value="1"/>
</dbReference>
<keyword evidence="2" id="KW-0413">Isomerase</keyword>
<dbReference type="Proteomes" id="UP000558997">
    <property type="component" value="Unassembled WGS sequence"/>
</dbReference>
<organism evidence="2 3">
    <name type="scientific">Kribbella solani</name>
    <dbReference type="NCBI Taxonomy" id="236067"/>
    <lineage>
        <taxon>Bacteria</taxon>
        <taxon>Bacillati</taxon>
        <taxon>Actinomycetota</taxon>
        <taxon>Actinomycetes</taxon>
        <taxon>Propionibacteriales</taxon>
        <taxon>Kribbellaceae</taxon>
        <taxon>Kribbella</taxon>
    </lineage>
</organism>
<dbReference type="GO" id="GO:0003978">
    <property type="term" value="F:UDP-glucose 4-epimerase activity"/>
    <property type="evidence" value="ECO:0007669"/>
    <property type="project" value="UniProtKB-EC"/>
</dbReference>
<dbReference type="InterPro" id="IPR001509">
    <property type="entry name" value="Epimerase_deHydtase"/>
</dbReference>
<dbReference type="EC" id="5.1.3.2" evidence="2"/>
<dbReference type="RefSeq" id="WP_337906565.1">
    <property type="nucleotide sequence ID" value="NZ_BAAAVN010000002.1"/>
</dbReference>
<name>A0A841DVM7_9ACTN</name>
<dbReference type="InterPro" id="IPR050177">
    <property type="entry name" value="Lipid_A_modif_metabolic_enz"/>
</dbReference>